<feature type="chain" id="PRO_5047264749" evidence="1">
    <location>
        <begin position="17"/>
        <end position="200"/>
    </location>
</feature>
<dbReference type="Gene3D" id="3.40.33.10">
    <property type="entry name" value="CAP"/>
    <property type="match status" value="1"/>
</dbReference>
<feature type="signal peptide" evidence="1">
    <location>
        <begin position="1"/>
        <end position="16"/>
    </location>
</feature>
<reference evidence="4" key="1">
    <citation type="journal article" date="2019" name="Int. J. Syst. Evol. Microbiol.">
        <title>The Global Catalogue of Microorganisms (GCM) 10K type strain sequencing project: providing services to taxonomists for standard genome sequencing and annotation.</title>
        <authorList>
            <consortium name="The Broad Institute Genomics Platform"/>
            <consortium name="The Broad Institute Genome Sequencing Center for Infectious Disease"/>
            <person name="Wu L."/>
            <person name="Ma J."/>
        </authorList>
    </citation>
    <scope>NUCLEOTIDE SEQUENCE [LARGE SCALE GENOMIC DNA]</scope>
    <source>
        <strain evidence="4">CGMCC 4.1469</strain>
    </source>
</reference>
<dbReference type="EMBL" id="JBHSMQ010000002">
    <property type="protein sequence ID" value="MFC5454625.1"/>
    <property type="molecule type" value="Genomic_DNA"/>
</dbReference>
<sequence>MRLISLLLAVALPLWADDKAKPVADVQPWTMADYARFTPETFRQYPPVLRVMQRESMDGGLLSAAIFFATNAEREKHKLPLFQTARALAACAYEHSRDMALENFFSHENPHNPARRTAWQRMEAWGLKSGERAENIAMRTTNGLTYLAFADEMVKLWMKSPGHRANILNGRVLFLGCGVHACTCPKFHLYATQNFASVVP</sequence>
<dbReference type="CDD" id="cd05379">
    <property type="entry name" value="CAP_bacterial"/>
    <property type="match status" value="1"/>
</dbReference>
<dbReference type="Proteomes" id="UP001596052">
    <property type="component" value="Unassembled WGS sequence"/>
</dbReference>
<dbReference type="PANTHER" id="PTHR31157:SF1">
    <property type="entry name" value="SCP DOMAIN-CONTAINING PROTEIN"/>
    <property type="match status" value="1"/>
</dbReference>
<proteinExistence type="predicted"/>
<dbReference type="InterPro" id="IPR014044">
    <property type="entry name" value="CAP_dom"/>
</dbReference>
<dbReference type="PANTHER" id="PTHR31157">
    <property type="entry name" value="SCP DOMAIN-CONTAINING PROTEIN"/>
    <property type="match status" value="1"/>
</dbReference>
<organism evidence="3 4">
    <name type="scientific">Prosthecobacter fluviatilis</name>
    <dbReference type="NCBI Taxonomy" id="445931"/>
    <lineage>
        <taxon>Bacteria</taxon>
        <taxon>Pseudomonadati</taxon>
        <taxon>Verrucomicrobiota</taxon>
        <taxon>Verrucomicrobiia</taxon>
        <taxon>Verrucomicrobiales</taxon>
        <taxon>Verrucomicrobiaceae</taxon>
        <taxon>Prosthecobacter</taxon>
    </lineage>
</organism>
<evidence type="ECO:0000313" key="3">
    <source>
        <dbReference type="EMBL" id="MFC5454625.1"/>
    </source>
</evidence>
<dbReference type="RefSeq" id="WP_377164893.1">
    <property type="nucleotide sequence ID" value="NZ_JBHSMQ010000002.1"/>
</dbReference>
<feature type="domain" description="SCP" evidence="2">
    <location>
        <begin position="69"/>
        <end position="195"/>
    </location>
</feature>
<evidence type="ECO:0000313" key="4">
    <source>
        <dbReference type="Proteomes" id="UP001596052"/>
    </source>
</evidence>
<evidence type="ECO:0000256" key="1">
    <source>
        <dbReference type="SAM" id="SignalP"/>
    </source>
</evidence>
<name>A0ABW0KML9_9BACT</name>
<comment type="caution">
    <text evidence="3">The sequence shown here is derived from an EMBL/GenBank/DDBJ whole genome shotgun (WGS) entry which is preliminary data.</text>
</comment>
<keyword evidence="4" id="KW-1185">Reference proteome</keyword>
<accession>A0ABW0KML9</accession>
<dbReference type="SUPFAM" id="SSF55797">
    <property type="entry name" value="PR-1-like"/>
    <property type="match status" value="1"/>
</dbReference>
<protein>
    <submittedName>
        <fullName evidence="3">CAP domain-containing protein</fullName>
    </submittedName>
</protein>
<keyword evidence="1" id="KW-0732">Signal</keyword>
<dbReference type="Pfam" id="PF00188">
    <property type="entry name" value="CAP"/>
    <property type="match status" value="1"/>
</dbReference>
<gene>
    <name evidence="3" type="ORF">ACFQDI_07175</name>
</gene>
<dbReference type="InterPro" id="IPR035940">
    <property type="entry name" value="CAP_sf"/>
</dbReference>
<evidence type="ECO:0000259" key="2">
    <source>
        <dbReference type="Pfam" id="PF00188"/>
    </source>
</evidence>